<feature type="transmembrane region" description="Helical" evidence="1">
    <location>
        <begin position="87"/>
        <end position="103"/>
    </location>
</feature>
<dbReference type="InterPro" id="IPR025576">
    <property type="entry name" value="YwiC"/>
</dbReference>
<dbReference type="Pfam" id="PF14256">
    <property type="entry name" value="YwiC"/>
    <property type="match status" value="1"/>
</dbReference>
<dbReference type="RefSeq" id="WP_077424197.1">
    <property type="nucleotide sequence ID" value="NZ_MLHQ01000020.1"/>
</dbReference>
<keyword evidence="1" id="KW-1133">Transmembrane helix</keyword>
<evidence type="ECO:0000256" key="1">
    <source>
        <dbReference type="SAM" id="Phobius"/>
    </source>
</evidence>
<protein>
    <recommendedName>
        <fullName evidence="4">YwiC-like protein</fullName>
    </recommendedName>
</protein>
<keyword evidence="1" id="KW-0472">Membrane</keyword>
<dbReference type="AlphaFoldDB" id="A0A1V3JN00"/>
<name>A0A1V3JN00_9PAST</name>
<dbReference type="EMBL" id="MLHQ01000020">
    <property type="protein sequence ID" value="OOF58151.1"/>
    <property type="molecule type" value="Genomic_DNA"/>
</dbReference>
<feature type="transmembrane region" description="Helical" evidence="1">
    <location>
        <begin position="215"/>
        <end position="235"/>
    </location>
</feature>
<feature type="transmembrane region" description="Helical" evidence="1">
    <location>
        <begin position="65"/>
        <end position="81"/>
    </location>
</feature>
<evidence type="ECO:0000313" key="2">
    <source>
        <dbReference type="EMBL" id="OOF58151.1"/>
    </source>
</evidence>
<evidence type="ECO:0008006" key="4">
    <source>
        <dbReference type="Google" id="ProtNLM"/>
    </source>
</evidence>
<accession>A0A1V3JN00</accession>
<feature type="transmembrane region" description="Helical" evidence="1">
    <location>
        <begin position="175"/>
        <end position="203"/>
    </location>
</feature>
<feature type="transmembrane region" description="Helical" evidence="1">
    <location>
        <begin position="112"/>
        <end position="132"/>
    </location>
</feature>
<evidence type="ECO:0000313" key="3">
    <source>
        <dbReference type="Proteomes" id="UP000188602"/>
    </source>
</evidence>
<reference evidence="2 3" key="1">
    <citation type="submission" date="2016-10" db="EMBL/GenBank/DDBJ databases">
        <title>Rodentibacter gen. nov. and new species.</title>
        <authorList>
            <person name="Christensen H."/>
        </authorList>
    </citation>
    <scope>NUCLEOTIDE SEQUENCE [LARGE SCALE GENOMIC DNA]</scope>
    <source>
        <strain evidence="2 3">Ac151</strain>
    </source>
</reference>
<gene>
    <name evidence="2" type="ORF">BKL49_07650</name>
</gene>
<feature type="transmembrane region" description="Helical" evidence="1">
    <location>
        <begin position="144"/>
        <end position="163"/>
    </location>
</feature>
<keyword evidence="1" id="KW-0812">Transmembrane</keyword>
<dbReference type="STRING" id="1907939.BKL49_07650"/>
<sequence>MKFLISNQHGAMVMALLPFLYGMLLTKPVWAHLFLLTAWFSLYLMSYPFLNLFKGKNIATYRKWTMIYGVATFIFALPALFHHWQVLYFVLAMLPFVLLNIYYTKQKDERNLLNDLAGIAIFAIAGMAAYYFPDGTLDNKIGWVAIYPSLFFIGTTLYVKSVMRERKNPTYLRLSIFFHSFVVAYFALVGQFYLAFGFFIGWLRAIYLPRKKLSVKQVGLTELAITAVFFIFLLLETL</sequence>
<comment type="caution">
    <text evidence="2">The sequence shown here is derived from an EMBL/GenBank/DDBJ whole genome shotgun (WGS) entry which is preliminary data.</text>
</comment>
<feature type="transmembrane region" description="Helical" evidence="1">
    <location>
        <begin position="30"/>
        <end position="53"/>
    </location>
</feature>
<keyword evidence="3" id="KW-1185">Reference proteome</keyword>
<dbReference type="OrthoDB" id="2380563at2"/>
<organism evidence="2 3">
    <name type="scientific">Rodentibacter myodis</name>
    <dbReference type="NCBI Taxonomy" id="1907939"/>
    <lineage>
        <taxon>Bacteria</taxon>
        <taxon>Pseudomonadati</taxon>
        <taxon>Pseudomonadota</taxon>
        <taxon>Gammaproteobacteria</taxon>
        <taxon>Pasteurellales</taxon>
        <taxon>Pasteurellaceae</taxon>
        <taxon>Rodentibacter</taxon>
    </lineage>
</organism>
<feature type="transmembrane region" description="Helical" evidence="1">
    <location>
        <begin position="7"/>
        <end position="24"/>
    </location>
</feature>
<dbReference type="Proteomes" id="UP000188602">
    <property type="component" value="Unassembled WGS sequence"/>
</dbReference>
<proteinExistence type="predicted"/>